<dbReference type="Gene3D" id="3.40.630.30">
    <property type="match status" value="1"/>
</dbReference>
<dbReference type="Pfam" id="PF02388">
    <property type="entry name" value="FemAB"/>
    <property type="match status" value="1"/>
</dbReference>
<dbReference type="PANTHER" id="PTHR36174:SF1">
    <property type="entry name" value="LIPID II:GLYCINE GLYCYLTRANSFERASE"/>
    <property type="match status" value="1"/>
</dbReference>
<evidence type="ECO:0000256" key="3">
    <source>
        <dbReference type="ARBA" id="ARBA00022960"/>
    </source>
</evidence>
<keyword evidence="2" id="KW-0808">Transferase</keyword>
<sequence length="310" mass="35051">MTTITDIRQSARYAQFMQSLGWQVEEIDGIKIFIKPFPLIGATIKIQRADKLPDINKLHKLMKKYHCRSISFEPDLSFQRQMTNDQRLKNPYLPTKTILIDLTTSETTIFNRFSEAKRRAVRRAEKAGVVVKGSDDINEFISLKNKTAGLLGFLTTTTLQPLWKTFAPDQTTVLLAYFPVIPSPANSNIQNEGGIEESLTSQLGVRKIPPRAPLGRDDKIVAGILLLFHNKTAYYWIAAATEAGKKSFAPTLLVWEALKLAKQKGCTIFDFEGIYDERYPNLNKNWLGFTKFKSGFGGKSAYFVQPFTVN</sequence>
<reference evidence="7 8" key="1">
    <citation type="journal article" date="2015" name="Nature">
        <title>rRNA introns, odd ribosomes, and small enigmatic genomes across a large radiation of phyla.</title>
        <authorList>
            <person name="Brown C.T."/>
            <person name="Hug L.A."/>
            <person name="Thomas B.C."/>
            <person name="Sharon I."/>
            <person name="Castelle C.J."/>
            <person name="Singh A."/>
            <person name="Wilkins M.J."/>
            <person name="Williams K.H."/>
            <person name="Banfield J.F."/>
        </authorList>
    </citation>
    <scope>NUCLEOTIDE SEQUENCE [LARGE SCALE GENOMIC DNA]</scope>
</reference>
<dbReference type="GO" id="GO:0009252">
    <property type="term" value="P:peptidoglycan biosynthetic process"/>
    <property type="evidence" value="ECO:0007669"/>
    <property type="project" value="UniProtKB-KW"/>
</dbReference>
<dbReference type="InterPro" id="IPR016181">
    <property type="entry name" value="Acyl_CoA_acyltransferase"/>
</dbReference>
<dbReference type="GO" id="GO:0016755">
    <property type="term" value="F:aminoacyltransferase activity"/>
    <property type="evidence" value="ECO:0007669"/>
    <property type="project" value="InterPro"/>
</dbReference>
<dbReference type="Proteomes" id="UP000034543">
    <property type="component" value="Unassembled WGS sequence"/>
</dbReference>
<gene>
    <name evidence="7" type="ORF">UV59_C0002G0045</name>
</gene>
<dbReference type="GO" id="GO:0008360">
    <property type="term" value="P:regulation of cell shape"/>
    <property type="evidence" value="ECO:0007669"/>
    <property type="project" value="UniProtKB-KW"/>
</dbReference>
<dbReference type="PROSITE" id="PS51191">
    <property type="entry name" value="FEMABX"/>
    <property type="match status" value="1"/>
</dbReference>
<comment type="caution">
    <text evidence="7">The sequence shown here is derived from an EMBL/GenBank/DDBJ whole genome shotgun (WGS) entry which is preliminary data.</text>
</comment>
<dbReference type="GO" id="GO:0071555">
    <property type="term" value="P:cell wall organization"/>
    <property type="evidence" value="ECO:0007669"/>
    <property type="project" value="UniProtKB-KW"/>
</dbReference>
<keyword evidence="4" id="KW-0573">Peptidoglycan synthesis</keyword>
<dbReference type="EMBL" id="LCFB01000002">
    <property type="protein sequence ID" value="KKS86170.1"/>
    <property type="molecule type" value="Genomic_DNA"/>
</dbReference>
<dbReference type="PANTHER" id="PTHR36174">
    <property type="entry name" value="LIPID II:GLYCINE GLYCYLTRANSFERASE"/>
    <property type="match status" value="1"/>
</dbReference>
<accession>A0A0G1CK50</accession>
<protein>
    <submittedName>
        <fullName evidence="7">Methicillin resistance protein</fullName>
    </submittedName>
</protein>
<evidence type="ECO:0000313" key="7">
    <source>
        <dbReference type="EMBL" id="KKS86170.1"/>
    </source>
</evidence>
<dbReference type="AlphaFoldDB" id="A0A0G1CK50"/>
<evidence type="ECO:0000313" key="8">
    <source>
        <dbReference type="Proteomes" id="UP000034543"/>
    </source>
</evidence>
<evidence type="ECO:0000256" key="2">
    <source>
        <dbReference type="ARBA" id="ARBA00022679"/>
    </source>
</evidence>
<name>A0A0G1CK50_9BACT</name>
<dbReference type="STRING" id="1618436.UV59_C0002G0045"/>
<organism evidence="7 8">
    <name type="scientific">Candidatus Gottesmanbacteria bacterium GW2011_GWA1_43_11</name>
    <dbReference type="NCBI Taxonomy" id="1618436"/>
    <lineage>
        <taxon>Bacteria</taxon>
        <taxon>Candidatus Gottesmaniibacteriota</taxon>
    </lineage>
</organism>
<keyword evidence="6" id="KW-0961">Cell wall biogenesis/degradation</keyword>
<evidence type="ECO:0000256" key="1">
    <source>
        <dbReference type="ARBA" id="ARBA00009943"/>
    </source>
</evidence>
<evidence type="ECO:0000256" key="5">
    <source>
        <dbReference type="ARBA" id="ARBA00023315"/>
    </source>
</evidence>
<evidence type="ECO:0000256" key="6">
    <source>
        <dbReference type="ARBA" id="ARBA00023316"/>
    </source>
</evidence>
<dbReference type="InterPro" id="IPR050644">
    <property type="entry name" value="PG_Glycine_Bridge_Synth"/>
</dbReference>
<keyword evidence="3" id="KW-0133">Cell shape</keyword>
<keyword evidence="5" id="KW-0012">Acyltransferase</keyword>
<proteinExistence type="inferred from homology"/>
<dbReference type="SUPFAM" id="SSF55729">
    <property type="entry name" value="Acyl-CoA N-acyltransferases (Nat)"/>
    <property type="match status" value="1"/>
</dbReference>
<evidence type="ECO:0000256" key="4">
    <source>
        <dbReference type="ARBA" id="ARBA00022984"/>
    </source>
</evidence>
<dbReference type="InterPro" id="IPR003447">
    <property type="entry name" value="FEMABX"/>
</dbReference>
<comment type="similarity">
    <text evidence="1">Belongs to the FemABX family.</text>
</comment>